<reference evidence="1 2" key="1">
    <citation type="submission" date="2016-10" db="EMBL/GenBank/DDBJ databases">
        <authorList>
            <person name="Varghese N."/>
            <person name="Submissions S."/>
        </authorList>
    </citation>
    <scope>NUCLEOTIDE SEQUENCE [LARGE SCALE GENOMIC DNA]</scope>
    <source>
        <strain evidence="1 2">S7-754</strain>
    </source>
</reference>
<dbReference type="EMBL" id="FNBI01000001">
    <property type="protein sequence ID" value="SDE87410.1"/>
    <property type="molecule type" value="Genomic_DNA"/>
</dbReference>
<evidence type="ECO:0008006" key="3">
    <source>
        <dbReference type="Google" id="ProtNLM"/>
    </source>
</evidence>
<dbReference type="PROSITE" id="PS51257">
    <property type="entry name" value="PROKAR_LIPOPROTEIN"/>
    <property type="match status" value="1"/>
</dbReference>
<name>A0A1G7GH03_9SPHN</name>
<protein>
    <recommendedName>
        <fullName evidence="3">Lipoprotein</fullName>
    </recommendedName>
</protein>
<dbReference type="Proteomes" id="UP000323502">
    <property type="component" value="Unassembled WGS sequence"/>
</dbReference>
<sequence>MHRRSLCRNLVCLPLVVSGCGGGQPSPTTAVLTVKEARTLAPRILASRLIGPALGSRVIEAVRREYPARGGIPREVDLYSQPEFAWPQINGICRTDVVTVEYDWFDHDNASETTPLNVVHVEAVSRYKAFPMPPGEPGSSTNEEAQSEQCAKMTTAKDAFRAPSAGDAQWLAKLAQEYMRGPVGRAFPFTCDDFQDLSCKRSGMALRGLSPGRATRVVAVDCHNRRPNDQINYCYQLTFPYPDSDNVEWQIAVEGGMRNGMAPVEIRSLHLHHQRKPMVMH</sequence>
<accession>A0A1G7GH03</accession>
<organism evidence="1 2">
    <name type="scientific">Sphingomonas carotinifaciens</name>
    <dbReference type="NCBI Taxonomy" id="1166323"/>
    <lineage>
        <taxon>Bacteria</taxon>
        <taxon>Pseudomonadati</taxon>
        <taxon>Pseudomonadota</taxon>
        <taxon>Alphaproteobacteria</taxon>
        <taxon>Sphingomonadales</taxon>
        <taxon>Sphingomonadaceae</taxon>
        <taxon>Sphingomonas</taxon>
    </lineage>
</organism>
<evidence type="ECO:0000313" key="2">
    <source>
        <dbReference type="Proteomes" id="UP000323502"/>
    </source>
</evidence>
<proteinExistence type="predicted"/>
<dbReference type="AlphaFoldDB" id="A0A1G7GH03"/>
<keyword evidence="2" id="KW-1185">Reference proteome</keyword>
<gene>
    <name evidence="1" type="ORF">SAMN05216557_101878</name>
</gene>
<evidence type="ECO:0000313" key="1">
    <source>
        <dbReference type="EMBL" id="SDE87410.1"/>
    </source>
</evidence>